<gene>
    <name evidence="2" type="ORF">YBN1229_v1_0561</name>
</gene>
<dbReference type="KEGG" id="fiy:BN1229_v1_0561"/>
<evidence type="ECO:0000313" key="3">
    <source>
        <dbReference type="Proteomes" id="UP000033187"/>
    </source>
</evidence>
<dbReference type="AlphaFoldDB" id="A0A0D6JBN4"/>
<feature type="signal peptide" evidence="1">
    <location>
        <begin position="1"/>
        <end position="22"/>
    </location>
</feature>
<evidence type="ECO:0000313" key="2">
    <source>
        <dbReference type="EMBL" id="CPR15914.1"/>
    </source>
</evidence>
<proteinExistence type="predicted"/>
<feature type="chain" id="PRO_5002306300" description="Secreted protein" evidence="1">
    <location>
        <begin position="23"/>
        <end position="122"/>
    </location>
</feature>
<sequence length="122" mass="13561">MIKFHKLLVGAGMCALVSIGLASHVGAVSLPENDYPTSTRADYVFACMQVNGQTRENLMKCSCSIDTIAELLPYKDYEEAETVMSVRQKGGENVSMFLSYKPLVEKVNNMKRAQVEAELRCF</sequence>
<evidence type="ECO:0008006" key="4">
    <source>
        <dbReference type="Google" id="ProtNLM"/>
    </source>
</evidence>
<reference evidence="3" key="1">
    <citation type="submission" date="2015-02" db="EMBL/GenBank/DDBJ databases">
        <authorList>
            <person name="Chooi Y.-H."/>
        </authorList>
    </citation>
    <scope>NUCLEOTIDE SEQUENCE [LARGE SCALE GENOMIC DNA]</scope>
    <source>
        <strain evidence="3">strain Y</strain>
    </source>
</reference>
<name>A0A0D6JBN4_9HYPH</name>
<dbReference type="RefSeq" id="WP_244464988.1">
    <property type="nucleotide sequence ID" value="NZ_LN829118.1"/>
</dbReference>
<organism evidence="2 3">
    <name type="scientific">Candidatus Filomicrobium marinum</name>
    <dbReference type="NCBI Taxonomy" id="1608628"/>
    <lineage>
        <taxon>Bacteria</taxon>
        <taxon>Pseudomonadati</taxon>
        <taxon>Pseudomonadota</taxon>
        <taxon>Alphaproteobacteria</taxon>
        <taxon>Hyphomicrobiales</taxon>
        <taxon>Hyphomicrobiaceae</taxon>
        <taxon>Filomicrobium</taxon>
    </lineage>
</organism>
<dbReference type="EMBL" id="LN829119">
    <property type="protein sequence ID" value="CPR15914.1"/>
    <property type="molecule type" value="Genomic_DNA"/>
</dbReference>
<dbReference type="Proteomes" id="UP000033187">
    <property type="component" value="Chromosome 1"/>
</dbReference>
<evidence type="ECO:0000256" key="1">
    <source>
        <dbReference type="SAM" id="SignalP"/>
    </source>
</evidence>
<keyword evidence="1" id="KW-0732">Signal</keyword>
<protein>
    <recommendedName>
        <fullName evidence="4">Secreted protein</fullName>
    </recommendedName>
</protein>
<dbReference type="KEGG" id="fil:BN1229_v1_0559"/>
<keyword evidence="3" id="KW-1185">Reference proteome</keyword>
<accession>A0A0D6JBN4</accession>